<evidence type="ECO:0000313" key="1">
    <source>
        <dbReference type="EMBL" id="MBN3546587.1"/>
    </source>
</evidence>
<evidence type="ECO:0000313" key="2">
    <source>
        <dbReference type="Proteomes" id="UP001319060"/>
    </source>
</evidence>
<protein>
    <submittedName>
        <fullName evidence="1">DUF1672 family protein</fullName>
    </submittedName>
</protein>
<dbReference type="RefSeq" id="WP_188400896.1">
    <property type="nucleotide sequence ID" value="NZ_BMCE01000001.1"/>
</dbReference>
<reference evidence="1 2" key="1">
    <citation type="submission" date="2021-01" db="EMBL/GenBank/DDBJ databases">
        <title>Genome Sequencing of Type Strains.</title>
        <authorList>
            <person name="Lemaire J.F."/>
            <person name="Inderbitzin P."/>
            <person name="Collins S.B."/>
            <person name="Wespe N."/>
            <person name="Knight-Connoni V."/>
        </authorList>
    </citation>
    <scope>NUCLEOTIDE SEQUENCE [LARGE SCALE GENOMIC DNA]</scope>
    <source>
        <strain evidence="1 2">DSM 14730</strain>
    </source>
</reference>
<dbReference type="EMBL" id="JAFHKS010000044">
    <property type="protein sequence ID" value="MBN3546587.1"/>
    <property type="molecule type" value="Genomic_DNA"/>
</dbReference>
<dbReference type="InterPro" id="IPR012873">
    <property type="entry name" value="DUF1672"/>
</dbReference>
<organism evidence="1 2">
    <name type="scientific">Fictibacillus barbaricus</name>
    <dbReference type="NCBI Taxonomy" id="182136"/>
    <lineage>
        <taxon>Bacteria</taxon>
        <taxon>Bacillati</taxon>
        <taxon>Bacillota</taxon>
        <taxon>Bacilli</taxon>
        <taxon>Bacillales</taxon>
        <taxon>Fictibacillaceae</taxon>
        <taxon>Fictibacillus</taxon>
    </lineage>
</organism>
<sequence length="312" mass="34920">MHTNSRNSDKAKLITGTLLSAALLLGGCSNTNGDSNKGGEEKVSKPSNTFVSIDNYNGEGYELPNGKKTDKVAEANRDQITEATKKFFLDTYKTEVNVHNIVGNKDGASVFVESVGEPHFHTFAIVPIDSQEKVMTDGIWTQEGQVEAAIKSGLYAMIYEDQLKELDSYLEDFTSKQPVTGMQEEAIQNVRSTGFTTPYYYISVLDDGFDALYENYLENPKTTKEEWQQAAQSLEINPKGYRITIQLFMKEKDQKPDQKILDQISTDLENMDTLSPGYYSVYLNDNTIDAKSADGTKESTIKRANPNYIKKQ</sequence>
<comment type="caution">
    <text evidence="1">The sequence shown here is derived from an EMBL/GenBank/DDBJ whole genome shotgun (WGS) entry which is preliminary data.</text>
</comment>
<dbReference type="PROSITE" id="PS51257">
    <property type="entry name" value="PROKAR_LIPOPROTEIN"/>
    <property type="match status" value="1"/>
</dbReference>
<gene>
    <name evidence="1" type="ORF">JYA64_14870</name>
</gene>
<name>A0ABS2ZGU7_9BACL</name>
<keyword evidence="2" id="KW-1185">Reference proteome</keyword>
<proteinExistence type="predicted"/>
<accession>A0ABS2ZGU7</accession>
<dbReference type="Pfam" id="PF07901">
    <property type="entry name" value="DUF1672"/>
    <property type="match status" value="1"/>
</dbReference>
<dbReference type="Proteomes" id="UP001319060">
    <property type="component" value="Unassembled WGS sequence"/>
</dbReference>